<gene>
    <name evidence="1" type="ORF">PR048_013007</name>
</gene>
<keyword evidence="2" id="KW-1185">Reference proteome</keyword>
<dbReference type="EMBL" id="JARBHB010000004">
    <property type="protein sequence ID" value="KAJ8886795.1"/>
    <property type="molecule type" value="Genomic_DNA"/>
</dbReference>
<name>A0ABQ9HRP0_9NEOP</name>
<accession>A0ABQ9HRP0</accession>
<dbReference type="Proteomes" id="UP001159363">
    <property type="component" value="Chromosome X"/>
</dbReference>
<evidence type="ECO:0000313" key="1">
    <source>
        <dbReference type="EMBL" id="KAJ8886795.1"/>
    </source>
</evidence>
<protein>
    <submittedName>
        <fullName evidence="1">Uncharacterized protein</fullName>
    </submittedName>
</protein>
<proteinExistence type="predicted"/>
<sequence>MPQPTLTVITPTRIKKETLRNTCFVVDTFPRIQEVEQVQYVLSSQWAHLDCESEEKNNKWGRRGVVAMLLSFHLGERGRSRIFACENRDVRCDWSAGPSMVQRLERSPPTNGNRVRFLAGSLPDFRAWEFCRTMPLVGGFSRGFPVSPTLAFRRCSILNSLHPFRISRAEISPTHLIPVSKSALHCIANPQPSTLFDCHKTANEVTGVPMEDGARGFENASNLTGYGWILSSSETDLQQIPSATSELKIRRGGAGARICDASTTSRPPYA</sequence>
<reference evidence="1 2" key="1">
    <citation type="submission" date="2023-02" db="EMBL/GenBank/DDBJ databases">
        <title>LHISI_Scaffold_Assembly.</title>
        <authorList>
            <person name="Stuart O.P."/>
            <person name="Cleave R."/>
            <person name="Magrath M.J.L."/>
            <person name="Mikheyev A.S."/>
        </authorList>
    </citation>
    <scope>NUCLEOTIDE SEQUENCE [LARGE SCALE GENOMIC DNA]</scope>
    <source>
        <strain evidence="1">Daus_M_001</strain>
        <tissue evidence="1">Leg muscle</tissue>
    </source>
</reference>
<comment type="caution">
    <text evidence="1">The sequence shown here is derived from an EMBL/GenBank/DDBJ whole genome shotgun (WGS) entry which is preliminary data.</text>
</comment>
<organism evidence="1 2">
    <name type="scientific">Dryococelus australis</name>
    <dbReference type="NCBI Taxonomy" id="614101"/>
    <lineage>
        <taxon>Eukaryota</taxon>
        <taxon>Metazoa</taxon>
        <taxon>Ecdysozoa</taxon>
        <taxon>Arthropoda</taxon>
        <taxon>Hexapoda</taxon>
        <taxon>Insecta</taxon>
        <taxon>Pterygota</taxon>
        <taxon>Neoptera</taxon>
        <taxon>Polyneoptera</taxon>
        <taxon>Phasmatodea</taxon>
        <taxon>Verophasmatodea</taxon>
        <taxon>Anareolatae</taxon>
        <taxon>Phasmatidae</taxon>
        <taxon>Eurycanthinae</taxon>
        <taxon>Dryococelus</taxon>
    </lineage>
</organism>
<evidence type="ECO:0000313" key="2">
    <source>
        <dbReference type="Proteomes" id="UP001159363"/>
    </source>
</evidence>